<dbReference type="InterPro" id="IPR029762">
    <property type="entry name" value="PGP-I_bact-type"/>
</dbReference>
<evidence type="ECO:0000256" key="10">
    <source>
        <dbReference type="PROSITE-ProRule" id="PRU10076"/>
    </source>
</evidence>
<evidence type="ECO:0000313" key="13">
    <source>
        <dbReference type="Proteomes" id="UP000824242"/>
    </source>
</evidence>
<dbReference type="Pfam" id="PF13802">
    <property type="entry name" value="Gal_mutarotas_2"/>
    <property type="match status" value="1"/>
</dbReference>
<evidence type="ECO:0000256" key="2">
    <source>
        <dbReference type="ARBA" id="ARBA00002280"/>
    </source>
</evidence>
<keyword evidence="8 9" id="KW-0788">Thiol protease</keyword>
<proteinExistence type="inferred from homology"/>
<dbReference type="PRINTS" id="PR00706">
    <property type="entry name" value="PYROGLUPTASE"/>
</dbReference>
<comment type="subcellular location">
    <subcellularLocation>
        <location evidence="3 9">Cytoplasm</location>
    </subcellularLocation>
</comment>
<dbReference type="InterPro" id="IPR025887">
    <property type="entry name" value="Glyco_hydro_31_N_dom"/>
</dbReference>
<dbReference type="AlphaFoldDB" id="A0A9D1AP27"/>
<dbReference type="InterPro" id="IPR016125">
    <property type="entry name" value="Peptidase_C15-like"/>
</dbReference>
<dbReference type="CDD" id="cd00501">
    <property type="entry name" value="Peptidase_C15"/>
    <property type="match status" value="1"/>
</dbReference>
<dbReference type="InterPro" id="IPR036440">
    <property type="entry name" value="Peptidase_C15-like_sf"/>
</dbReference>
<sequence length="412" mass="44296">MKFTDGMWMTKAGFTVKTPAEIYEVKEEDGGLTLYCPYVAVQHRGNTLDGGLLTVRITSTAVNTVSVRLVNHMGARQTMPGFPLHRGNETPETGKADGFWFLRSGDLETRVYPGREYRVEFLHKGKLLTSSGPKGMAHVLDQATGETYAREKLELSVGESIYGLGERFGPFVKNGQSVDLWNADSEQAYKNIPLKGGAIMSLLVTGFEPFGGEPINPAWEAVKGLPESVGGQEIRRLCLPVAGEGAVNRIRDAVRKKPPLLVLCVGQAGGRFGVTPERVGLNLDDYGIPDNDGAQPVDVPIVPGGPAAYFSTLPVKAMVQAIREAGYPASLSHSAGTYVCNHVLYGLLHFLAQEFPAVRGGFVHVPYAVSQAAEKTNAPSMAIRDMSAALEAALLAALRQTADSPLLFGQTH</sequence>
<dbReference type="PANTHER" id="PTHR23402">
    <property type="entry name" value="PROTEASE FAMILY C15 PYROGLUTAMYL-PEPTIDASE I-RELATED"/>
    <property type="match status" value="1"/>
</dbReference>
<dbReference type="GO" id="GO:0005975">
    <property type="term" value="P:carbohydrate metabolic process"/>
    <property type="evidence" value="ECO:0007669"/>
    <property type="project" value="InterPro"/>
</dbReference>
<evidence type="ECO:0000313" key="12">
    <source>
        <dbReference type="EMBL" id="HIR47035.1"/>
    </source>
</evidence>
<dbReference type="GO" id="GO:0030246">
    <property type="term" value="F:carbohydrate binding"/>
    <property type="evidence" value="ECO:0007669"/>
    <property type="project" value="InterPro"/>
</dbReference>
<dbReference type="InterPro" id="IPR011013">
    <property type="entry name" value="Gal_mutarotase_sf_dom"/>
</dbReference>
<feature type="active site" evidence="9">
    <location>
        <position position="364"/>
    </location>
</feature>
<dbReference type="NCBIfam" id="NF009676">
    <property type="entry name" value="PRK13197.1"/>
    <property type="match status" value="1"/>
</dbReference>
<evidence type="ECO:0000256" key="5">
    <source>
        <dbReference type="ARBA" id="ARBA00022490"/>
    </source>
</evidence>
<comment type="catalytic activity">
    <reaction evidence="1 9 10">
        <text>Release of an N-terminal pyroglutamyl group from a polypeptide, the second amino acid generally not being Pro.</text>
        <dbReference type="EC" id="3.4.19.3"/>
    </reaction>
</comment>
<dbReference type="HAMAP" id="MF_00417">
    <property type="entry name" value="Pyrrolid_peptidase"/>
    <property type="match status" value="1"/>
</dbReference>
<name>A0A9D1AP27_9FIRM</name>
<dbReference type="SUPFAM" id="SSF53182">
    <property type="entry name" value="Pyrrolidone carboxyl peptidase (pyroglutamate aminopeptidase)"/>
    <property type="match status" value="1"/>
</dbReference>
<evidence type="ECO:0000259" key="11">
    <source>
        <dbReference type="Pfam" id="PF13802"/>
    </source>
</evidence>
<dbReference type="CDD" id="cd14752">
    <property type="entry name" value="GH31_N"/>
    <property type="match status" value="1"/>
</dbReference>
<keyword evidence="7 9" id="KW-0378">Hydrolase</keyword>
<evidence type="ECO:0000256" key="6">
    <source>
        <dbReference type="ARBA" id="ARBA00022670"/>
    </source>
</evidence>
<evidence type="ECO:0000256" key="8">
    <source>
        <dbReference type="ARBA" id="ARBA00022807"/>
    </source>
</evidence>
<dbReference type="GO" id="GO:0006508">
    <property type="term" value="P:proteolysis"/>
    <property type="evidence" value="ECO:0007669"/>
    <property type="project" value="UniProtKB-KW"/>
</dbReference>
<feature type="domain" description="Glycoside hydrolase family 31 N-terminal" evidence="11">
    <location>
        <begin position="56"/>
        <end position="194"/>
    </location>
</feature>
<gene>
    <name evidence="9 12" type="primary">pcp</name>
    <name evidence="12" type="ORF">IAB89_05170</name>
</gene>
<keyword evidence="6 9" id="KW-0645">Protease</keyword>
<comment type="function">
    <text evidence="2 9">Removes 5-oxoproline from various penultimate amino acid residues except L-proline.</text>
</comment>
<dbReference type="Pfam" id="PF01470">
    <property type="entry name" value="Peptidase_C15"/>
    <property type="match status" value="1"/>
</dbReference>
<dbReference type="InterPro" id="IPR033693">
    <property type="entry name" value="PGPEP1_Glu_AS"/>
</dbReference>
<dbReference type="PANTHER" id="PTHR23402:SF1">
    <property type="entry name" value="PYROGLUTAMYL-PEPTIDASE I"/>
    <property type="match status" value="1"/>
</dbReference>
<comment type="caution">
    <text evidence="12">The sequence shown here is derived from an EMBL/GenBank/DDBJ whole genome shotgun (WGS) entry which is preliminary data.</text>
</comment>
<dbReference type="Gene3D" id="3.40.630.20">
    <property type="entry name" value="Peptidase C15, pyroglutamyl peptidase I-like"/>
    <property type="match status" value="1"/>
</dbReference>
<feature type="active site" evidence="9">
    <location>
        <position position="340"/>
    </location>
</feature>
<reference evidence="12" key="1">
    <citation type="submission" date="2020-10" db="EMBL/GenBank/DDBJ databases">
        <authorList>
            <person name="Gilroy R."/>
        </authorList>
    </citation>
    <scope>NUCLEOTIDE SEQUENCE</scope>
    <source>
        <strain evidence="12">ChiSxjej1B13-7958</strain>
    </source>
</reference>
<comment type="similarity">
    <text evidence="4 9">Belongs to the peptidase C15 family.</text>
</comment>
<dbReference type="EC" id="3.4.19.3" evidence="9"/>
<dbReference type="GO" id="GO:0016920">
    <property type="term" value="F:pyroglutamyl-peptidase activity"/>
    <property type="evidence" value="ECO:0007669"/>
    <property type="project" value="UniProtKB-UniRule"/>
</dbReference>
<dbReference type="GO" id="GO:0005829">
    <property type="term" value="C:cytosol"/>
    <property type="evidence" value="ECO:0007669"/>
    <property type="project" value="InterPro"/>
</dbReference>
<protein>
    <recommendedName>
        <fullName evidence="9">Pyrrolidone-carboxylate peptidase</fullName>
        <ecNumber evidence="9">3.4.19.3</ecNumber>
    </recommendedName>
    <alternativeName>
        <fullName evidence="9">5-oxoprolyl-peptidase</fullName>
    </alternativeName>
    <alternativeName>
        <fullName evidence="9">Pyroglutamyl-peptidase I</fullName>
        <shortName evidence="9">PGP-I</shortName>
        <shortName evidence="9">Pyrase</shortName>
    </alternativeName>
</protein>
<dbReference type="EMBL" id="DVGZ01000052">
    <property type="protein sequence ID" value="HIR47035.1"/>
    <property type="molecule type" value="Genomic_DNA"/>
</dbReference>
<feature type="active site" evidence="9 10">
    <location>
        <position position="277"/>
    </location>
</feature>
<dbReference type="NCBIfam" id="TIGR00504">
    <property type="entry name" value="pyro_pdase"/>
    <property type="match status" value="1"/>
</dbReference>
<accession>A0A9D1AP27</accession>
<evidence type="ECO:0000256" key="7">
    <source>
        <dbReference type="ARBA" id="ARBA00022801"/>
    </source>
</evidence>
<comment type="subunit">
    <text evidence="9">Homotetramer.</text>
</comment>
<evidence type="ECO:0000256" key="1">
    <source>
        <dbReference type="ARBA" id="ARBA00001770"/>
    </source>
</evidence>
<dbReference type="InterPro" id="IPR000816">
    <property type="entry name" value="Peptidase_C15"/>
</dbReference>
<dbReference type="PROSITE" id="PS01333">
    <property type="entry name" value="PYRASE_GLU"/>
    <property type="match status" value="1"/>
</dbReference>
<keyword evidence="5 9" id="KW-0963">Cytoplasm</keyword>
<evidence type="ECO:0000256" key="4">
    <source>
        <dbReference type="ARBA" id="ARBA00006641"/>
    </source>
</evidence>
<dbReference type="Gene3D" id="2.60.40.1760">
    <property type="entry name" value="glycosyl hydrolase (family 31)"/>
    <property type="match status" value="1"/>
</dbReference>
<evidence type="ECO:0000256" key="9">
    <source>
        <dbReference type="HAMAP-Rule" id="MF_00417"/>
    </source>
</evidence>
<dbReference type="FunFam" id="3.40.630.20:FF:000001">
    <property type="entry name" value="Pyrrolidone-carboxylate peptidase"/>
    <property type="match status" value="1"/>
</dbReference>
<dbReference type="Proteomes" id="UP000824242">
    <property type="component" value="Unassembled WGS sequence"/>
</dbReference>
<organism evidence="12 13">
    <name type="scientific">Candidatus Caccousia avicola</name>
    <dbReference type="NCBI Taxonomy" id="2840721"/>
    <lineage>
        <taxon>Bacteria</taxon>
        <taxon>Bacillati</taxon>
        <taxon>Bacillota</taxon>
        <taxon>Clostridia</taxon>
        <taxon>Eubacteriales</taxon>
        <taxon>Oscillospiraceae</taxon>
        <taxon>Oscillospiraceae incertae sedis</taxon>
        <taxon>Candidatus Caccousia</taxon>
    </lineage>
</organism>
<reference evidence="12" key="2">
    <citation type="journal article" date="2021" name="PeerJ">
        <title>Extensive microbial diversity within the chicken gut microbiome revealed by metagenomics and culture.</title>
        <authorList>
            <person name="Gilroy R."/>
            <person name="Ravi A."/>
            <person name="Getino M."/>
            <person name="Pursley I."/>
            <person name="Horton D.L."/>
            <person name="Alikhan N.F."/>
            <person name="Baker D."/>
            <person name="Gharbi K."/>
            <person name="Hall N."/>
            <person name="Watson M."/>
            <person name="Adriaenssens E.M."/>
            <person name="Foster-Nyarko E."/>
            <person name="Jarju S."/>
            <person name="Secka A."/>
            <person name="Antonio M."/>
            <person name="Oren A."/>
            <person name="Chaudhuri R.R."/>
            <person name="La Ragione R."/>
            <person name="Hildebrand F."/>
            <person name="Pallen M.J."/>
        </authorList>
    </citation>
    <scope>NUCLEOTIDE SEQUENCE</scope>
    <source>
        <strain evidence="12">ChiSxjej1B13-7958</strain>
    </source>
</reference>
<dbReference type="SUPFAM" id="SSF74650">
    <property type="entry name" value="Galactose mutarotase-like"/>
    <property type="match status" value="1"/>
</dbReference>
<evidence type="ECO:0000256" key="3">
    <source>
        <dbReference type="ARBA" id="ARBA00004496"/>
    </source>
</evidence>